<dbReference type="InterPro" id="IPR011008">
    <property type="entry name" value="Dimeric_a/b-barrel"/>
</dbReference>
<reference evidence="3" key="1">
    <citation type="journal article" date="2021" name="Science">
        <title>Hunting the eagle killer: A cyanobacterial neurotoxin causes vacuolar myelinopathy.</title>
        <authorList>
            <person name="Breinlinger S."/>
            <person name="Phillips T.J."/>
            <person name="Haram B.N."/>
            <person name="Mares J."/>
            <person name="Martinez Yerena J.A."/>
            <person name="Hrouzek P."/>
            <person name="Sobotka R."/>
            <person name="Henderson W.M."/>
            <person name="Schmieder P."/>
            <person name="Williams S.M."/>
            <person name="Lauderdale J.D."/>
            <person name="Wilde H.D."/>
            <person name="Gerrin W."/>
            <person name="Kust A."/>
            <person name="Washington J.W."/>
            <person name="Wagner C."/>
            <person name="Geier B."/>
            <person name="Liebeke M."/>
            <person name="Enke H."/>
            <person name="Niedermeyer T.H.J."/>
            <person name="Wilde S.B."/>
        </authorList>
    </citation>
    <scope>NUCLEOTIDE SEQUENCE [LARGE SCALE GENOMIC DNA]</scope>
    <source>
        <strain evidence="3">Thurmond2011</strain>
    </source>
</reference>
<accession>A0AAP5MD32</accession>
<dbReference type="EMBL" id="JAALHA020000022">
    <property type="protein sequence ID" value="MDR9899073.1"/>
    <property type="molecule type" value="Genomic_DNA"/>
</dbReference>
<protein>
    <submittedName>
        <fullName evidence="2">TIGR03792 family protein</fullName>
    </submittedName>
</protein>
<dbReference type="RefSeq" id="WP_208341132.1">
    <property type="nucleotide sequence ID" value="NZ_CAWQFN010000796.1"/>
</dbReference>
<sequence length="102" mass="12050">MVIELLKVKVPPKQREEYIQKDAEIWTTALAKYPGFLGKEVWINPDDDTEVILINRWATEEQWQAIPKLERQAIEQRFTQAMGKAYPIVLSAKYQVRKYLRS</sequence>
<dbReference type="Pfam" id="PF03992">
    <property type="entry name" value="ABM"/>
    <property type="match status" value="1"/>
</dbReference>
<evidence type="ECO:0000259" key="1">
    <source>
        <dbReference type="PROSITE" id="PS51725"/>
    </source>
</evidence>
<feature type="domain" description="ABM" evidence="1">
    <location>
        <begin position="2"/>
        <end position="100"/>
    </location>
</feature>
<keyword evidence="3" id="KW-1185">Reference proteome</keyword>
<dbReference type="Proteomes" id="UP000667802">
    <property type="component" value="Unassembled WGS sequence"/>
</dbReference>
<dbReference type="PROSITE" id="PS51725">
    <property type="entry name" value="ABM"/>
    <property type="match status" value="1"/>
</dbReference>
<gene>
    <name evidence="2" type="ORF">G7B40_031605</name>
</gene>
<dbReference type="SUPFAM" id="SSF54909">
    <property type="entry name" value="Dimeric alpha+beta barrel"/>
    <property type="match status" value="1"/>
</dbReference>
<dbReference type="InterPro" id="IPR022512">
    <property type="entry name" value="CHP03792"/>
</dbReference>
<dbReference type="NCBIfam" id="TIGR03792">
    <property type="entry name" value="TIGR03792 family protein"/>
    <property type="match status" value="1"/>
</dbReference>
<comment type="caution">
    <text evidence="2">The sequence shown here is derived from an EMBL/GenBank/DDBJ whole genome shotgun (WGS) entry which is preliminary data.</text>
</comment>
<evidence type="ECO:0000313" key="3">
    <source>
        <dbReference type="Proteomes" id="UP000667802"/>
    </source>
</evidence>
<dbReference type="InterPro" id="IPR007138">
    <property type="entry name" value="ABM_dom"/>
</dbReference>
<dbReference type="Gene3D" id="3.30.70.100">
    <property type="match status" value="1"/>
</dbReference>
<proteinExistence type="predicted"/>
<dbReference type="AlphaFoldDB" id="A0AAP5MD32"/>
<evidence type="ECO:0000313" key="2">
    <source>
        <dbReference type="EMBL" id="MDR9899073.1"/>
    </source>
</evidence>
<name>A0AAP5MD32_9CYAN</name>
<organism evidence="2 3">
    <name type="scientific">Aetokthonos hydrillicola Thurmond2011</name>
    <dbReference type="NCBI Taxonomy" id="2712845"/>
    <lineage>
        <taxon>Bacteria</taxon>
        <taxon>Bacillati</taxon>
        <taxon>Cyanobacteriota</taxon>
        <taxon>Cyanophyceae</taxon>
        <taxon>Nostocales</taxon>
        <taxon>Hapalosiphonaceae</taxon>
        <taxon>Aetokthonos</taxon>
    </lineage>
</organism>